<feature type="domain" description="Pierisin-like" evidence="3">
    <location>
        <begin position="31"/>
        <end position="135"/>
    </location>
</feature>
<dbReference type="SUPFAM" id="SSF56399">
    <property type="entry name" value="ADP-ribosylation"/>
    <property type="match status" value="1"/>
</dbReference>
<dbReference type="InterPro" id="IPR002575">
    <property type="entry name" value="Aminoglycoside_PTrfase"/>
</dbReference>
<sequence length="1237" mass="133004">MPLEHTDPAKYGVPKIFVRPEDGWQDKENVLYRGDRRSPEQIKADGGFRPWDSANPDLRKHVGGDQNGFVSTSTEAEVGRGETGSGRLYVIQAPGGILTDPTMAAAGDRGRGESEVLFPGGIDWRYVAGWHKVSYDSGPPGRYVDGPFEPNPDFIGNQKPADPTPTAQPDQRTAGQGTDRDQQSSASPRLGDESPREPDRAHRDAEGFRTPPTQPPAAQSPGRTTPHQPNATGSPANAIANQASAPARTSPNGFGHPPGANQPRPTTLYDQGRPSSFGVPPQVAASGAPMRPSDASDGQSFGPEGSAALERREQERQEHEAKVAADAATRRAEQLRARERADQAAKPERPLGQRIGELSDERLDKVREHIQKTDAGMSIFDRSEGNERHTANQVAPIPGAYVIDMHGAERHVKAGRSTLTADDVADIMRANPDWDGETPILLIGCGTGKLPDGFAAELAKKTGVEVIAPTTDAWVDYAGNVFASQSRNSYEGPGVRPGWPPNGEWHTFGPDGSRKIDESPFPPGHTPRWGTDGKGDLPQQAPKGAARRGDDDGADERPGEKPPHQSQAQQRGGESPGQSTDGSEQSTDPLRHTDGRAQDTVDAARQAAALTRTDTGDVDPDAVADLLNGLPSLRDDSPDSIGELVATVFDGDVTLEPVGGHEGRARTTRPVYQVLVDGEPVGYVKVVPDGAEFASELSAADRLHQANLTSFGVPDVLAVASVPGPDGTRRGALFSALAPGDPVDGLLRRVPLAWDRDRAMDDLRRAVTGVAEGMAELHRGGDRPASPAYLNPHADAIRDHLSELDARRPILDRLGIDLDQIDAAMDATIADAMADPGPAGLAHGDAHLGNFLWDADAGVTLIDAPTLHQSMDAAGSPIGTPARDVALFTQRIGHFGSEFGLSPAAITQLRDDFANAYARNGGPTVPAPVRAMFEARAATHRLTRAVTRLEDRPDPRRAADVGAATAALQDALNLDSTAATELADSFAGELPGTPEFRRAWIGIDNFRSYMLHTADPTTRERFGTEHADRVRDLQSRQTKQFKTLWDDLFPKKKDEYALSPEGRLRAEGLIRGFAADAENLMNELAGFAATTGDPALAEGNAGATMDREGTAAWEASFREMQATINNVIADFRYRGHEIGYIGSMQTGWRGPHKGKTRFDPYDFDVDLYVVVDQETFNEIDSTYPGLDSDNIKIMPDDKDPEDLVRLGKQIGQALKRAFPHVKGIEESVIALRSEQPW</sequence>
<feature type="compositionally biased region" description="Basic and acidic residues" evidence="1">
    <location>
        <begin position="547"/>
        <end position="563"/>
    </location>
</feature>
<dbReference type="Gene3D" id="3.90.210.10">
    <property type="entry name" value="Heat-Labile Enterotoxin, subunit A"/>
    <property type="match status" value="1"/>
</dbReference>
<keyword evidence="5" id="KW-1185">Reference proteome</keyword>
<dbReference type="InterPro" id="IPR011009">
    <property type="entry name" value="Kinase-like_dom_sf"/>
</dbReference>
<evidence type="ECO:0000313" key="5">
    <source>
        <dbReference type="Proteomes" id="UP000734823"/>
    </source>
</evidence>
<dbReference type="InterPro" id="IPR054695">
    <property type="entry name" value="Pierisin-like_dom"/>
</dbReference>
<feature type="compositionally biased region" description="Basic and acidic residues" evidence="1">
    <location>
        <begin position="190"/>
        <end position="207"/>
    </location>
</feature>
<comment type="caution">
    <text evidence="4">The sequence shown here is derived from an EMBL/GenBank/DDBJ whole genome shotgun (WGS) entry which is preliminary data.</text>
</comment>
<reference evidence="4 5" key="1">
    <citation type="submission" date="2020-06" db="EMBL/GenBank/DDBJ databases">
        <title>Actinokineospora xiongansis sp. nov., isolated from soil of Baiyangdian.</title>
        <authorList>
            <person name="Zhang X."/>
        </authorList>
    </citation>
    <scope>NUCLEOTIDE SEQUENCE [LARGE SCALE GENOMIC DNA]</scope>
    <source>
        <strain evidence="4 5">HBU206404</strain>
    </source>
</reference>
<evidence type="ECO:0000256" key="1">
    <source>
        <dbReference type="SAM" id="MobiDB-lite"/>
    </source>
</evidence>
<feature type="compositionally biased region" description="Polar residues" evidence="1">
    <location>
        <begin position="564"/>
        <end position="588"/>
    </location>
</feature>
<feature type="region of interest" description="Disordered" evidence="1">
    <location>
        <begin position="141"/>
        <end position="351"/>
    </location>
</feature>
<feature type="region of interest" description="Disordered" evidence="1">
    <location>
        <begin position="33"/>
        <end position="68"/>
    </location>
</feature>
<feature type="domain" description="Aminoglycoside phosphotransferase" evidence="2">
    <location>
        <begin position="673"/>
        <end position="863"/>
    </location>
</feature>
<gene>
    <name evidence="4" type="ORF">GPZ80_07965</name>
</gene>
<proteinExistence type="predicted"/>
<dbReference type="Gene3D" id="3.90.1200.10">
    <property type="match status" value="1"/>
</dbReference>
<dbReference type="Proteomes" id="UP000734823">
    <property type="component" value="Unassembled WGS sequence"/>
</dbReference>
<evidence type="ECO:0000259" key="3">
    <source>
        <dbReference type="Pfam" id="PF22596"/>
    </source>
</evidence>
<protein>
    <submittedName>
        <fullName evidence="4">Phosphotransferase</fullName>
    </submittedName>
</protein>
<dbReference type="Pfam" id="PF22596">
    <property type="entry name" value="Scabin-like"/>
    <property type="match status" value="1"/>
</dbReference>
<dbReference type="RefSeq" id="WP_187219547.1">
    <property type="nucleotide sequence ID" value="NZ_JABVED010000003.1"/>
</dbReference>
<organism evidence="4 5">
    <name type="scientific">Actinokineospora xionganensis</name>
    <dbReference type="NCBI Taxonomy" id="2684470"/>
    <lineage>
        <taxon>Bacteria</taxon>
        <taxon>Bacillati</taxon>
        <taxon>Actinomycetota</taxon>
        <taxon>Actinomycetes</taxon>
        <taxon>Pseudonocardiales</taxon>
        <taxon>Pseudonocardiaceae</taxon>
        <taxon>Actinokineospora</taxon>
    </lineage>
</organism>
<dbReference type="Pfam" id="PF01636">
    <property type="entry name" value="APH"/>
    <property type="match status" value="1"/>
</dbReference>
<feature type="region of interest" description="Disordered" evidence="1">
    <location>
        <begin position="485"/>
        <end position="600"/>
    </location>
</feature>
<feature type="compositionally biased region" description="Basic and acidic residues" evidence="1">
    <location>
        <begin position="589"/>
        <end position="599"/>
    </location>
</feature>
<feature type="compositionally biased region" description="Polar residues" evidence="1">
    <location>
        <begin position="221"/>
        <end position="233"/>
    </location>
</feature>
<evidence type="ECO:0000259" key="2">
    <source>
        <dbReference type="Pfam" id="PF01636"/>
    </source>
</evidence>
<feature type="compositionally biased region" description="Basic and acidic residues" evidence="1">
    <location>
        <begin position="309"/>
        <end position="351"/>
    </location>
</feature>
<feature type="compositionally biased region" description="Low complexity" evidence="1">
    <location>
        <begin position="234"/>
        <end position="247"/>
    </location>
</feature>
<accession>A0ABR7L342</accession>
<dbReference type="SUPFAM" id="SSF56112">
    <property type="entry name" value="Protein kinase-like (PK-like)"/>
    <property type="match status" value="1"/>
</dbReference>
<feature type="compositionally biased region" description="Basic and acidic residues" evidence="1">
    <location>
        <begin position="33"/>
        <end position="43"/>
    </location>
</feature>
<feature type="compositionally biased region" description="Polar residues" evidence="1">
    <location>
        <begin position="165"/>
        <end position="176"/>
    </location>
</feature>
<dbReference type="EMBL" id="JABVED010000003">
    <property type="protein sequence ID" value="MBC6447106.1"/>
    <property type="molecule type" value="Genomic_DNA"/>
</dbReference>
<evidence type="ECO:0000313" key="4">
    <source>
        <dbReference type="EMBL" id="MBC6447106.1"/>
    </source>
</evidence>
<name>A0ABR7L342_9PSEU</name>